<comment type="subcellular location">
    <subcellularLocation>
        <location evidence="1">Secreted</location>
    </subcellularLocation>
</comment>
<keyword evidence="2" id="KW-0964">Secreted</keyword>
<feature type="chain" id="PRO_5044782951" description="C1q domain-containing protein" evidence="3">
    <location>
        <begin position="22"/>
        <end position="292"/>
    </location>
</feature>
<dbReference type="AlphaFoldDB" id="A0ABD3TKY8"/>
<gene>
    <name evidence="5" type="ORF">ACJMK2_022479</name>
</gene>
<comment type="caution">
    <text evidence="5">The sequence shown here is derived from an EMBL/GenBank/DDBJ whole genome shotgun (WGS) entry which is preliminary data.</text>
</comment>
<accession>A0ABD3TKY8</accession>
<keyword evidence="6" id="KW-1185">Reference proteome</keyword>
<dbReference type="InterPro" id="IPR001073">
    <property type="entry name" value="C1q_dom"/>
</dbReference>
<protein>
    <recommendedName>
        <fullName evidence="4">C1q domain-containing protein</fullName>
    </recommendedName>
</protein>
<dbReference type="Gene3D" id="2.60.120.40">
    <property type="match status" value="1"/>
</dbReference>
<evidence type="ECO:0000256" key="2">
    <source>
        <dbReference type="ARBA" id="ARBA00022525"/>
    </source>
</evidence>
<dbReference type="PANTHER" id="PTHR15427">
    <property type="entry name" value="EMILIN ELASTIN MICROFIBRIL INTERFACE-LOCATED PROTEIN ELASTIN MICROFIBRIL INTERFACER"/>
    <property type="match status" value="1"/>
</dbReference>
<organism evidence="5 6">
    <name type="scientific">Sinanodonta woodiana</name>
    <name type="common">Chinese pond mussel</name>
    <name type="synonym">Anodonta woodiana</name>
    <dbReference type="NCBI Taxonomy" id="1069815"/>
    <lineage>
        <taxon>Eukaryota</taxon>
        <taxon>Metazoa</taxon>
        <taxon>Spiralia</taxon>
        <taxon>Lophotrochozoa</taxon>
        <taxon>Mollusca</taxon>
        <taxon>Bivalvia</taxon>
        <taxon>Autobranchia</taxon>
        <taxon>Heteroconchia</taxon>
        <taxon>Palaeoheterodonta</taxon>
        <taxon>Unionida</taxon>
        <taxon>Unionoidea</taxon>
        <taxon>Unionidae</taxon>
        <taxon>Unioninae</taxon>
        <taxon>Sinanodonta</taxon>
    </lineage>
</organism>
<feature type="signal peptide" evidence="3">
    <location>
        <begin position="1"/>
        <end position="21"/>
    </location>
</feature>
<feature type="domain" description="C1q" evidence="4">
    <location>
        <begin position="158"/>
        <end position="292"/>
    </location>
</feature>
<dbReference type="InterPro" id="IPR050392">
    <property type="entry name" value="Collagen/C1q_domain"/>
</dbReference>
<dbReference type="PROSITE" id="PS50871">
    <property type="entry name" value="C1Q"/>
    <property type="match status" value="1"/>
</dbReference>
<dbReference type="GO" id="GO:0005576">
    <property type="term" value="C:extracellular region"/>
    <property type="evidence" value="ECO:0007669"/>
    <property type="project" value="UniProtKB-SubCell"/>
</dbReference>
<dbReference type="EMBL" id="JBJQND010000018">
    <property type="protein sequence ID" value="KAL3837098.1"/>
    <property type="molecule type" value="Genomic_DNA"/>
</dbReference>
<reference evidence="5 6" key="1">
    <citation type="submission" date="2024-11" db="EMBL/GenBank/DDBJ databases">
        <title>Chromosome-level genome assembly of the freshwater bivalve Anodonta woodiana.</title>
        <authorList>
            <person name="Chen X."/>
        </authorList>
    </citation>
    <scope>NUCLEOTIDE SEQUENCE [LARGE SCALE GENOMIC DNA]</scope>
    <source>
        <strain evidence="5">MN2024</strain>
        <tissue evidence="5">Gills</tissue>
    </source>
</reference>
<sequence length="292" mass="32225">MQVLQSFLAFALCTFANDVKSLGIDNTKMYDVYLRSQDIQTSLEKTIDMAKSMIQSVEKMLSEAHNCVEMIEDKLKACGQNNMWTELLENKLTPSSGNHIAHNVSTSVAQNTAITKATSDNDVRVDKLNNQEDNETDQVSHPHEIDVASGIFRGFRTTADDRVAFRVSGISREDGYHSGDRIVFASVDHNEGSGYDLNSGIFTCPTTGTYFFTATIGSVNRVYIDAVLKIDGVVKMSLYAGYRLQGDNMSTAVTIAHCSVGQSVWMEVRNGDHLGGWESMSGFLLWSGIARF</sequence>
<evidence type="ECO:0000259" key="4">
    <source>
        <dbReference type="PROSITE" id="PS50871"/>
    </source>
</evidence>
<dbReference type="Proteomes" id="UP001634394">
    <property type="component" value="Unassembled WGS sequence"/>
</dbReference>
<evidence type="ECO:0000256" key="1">
    <source>
        <dbReference type="ARBA" id="ARBA00004613"/>
    </source>
</evidence>
<evidence type="ECO:0000313" key="5">
    <source>
        <dbReference type="EMBL" id="KAL3837098.1"/>
    </source>
</evidence>
<dbReference type="InterPro" id="IPR008983">
    <property type="entry name" value="Tumour_necrosis_fac-like_dom"/>
</dbReference>
<dbReference type="Pfam" id="PF00386">
    <property type="entry name" value="C1q"/>
    <property type="match status" value="1"/>
</dbReference>
<dbReference type="SUPFAM" id="SSF49842">
    <property type="entry name" value="TNF-like"/>
    <property type="match status" value="1"/>
</dbReference>
<evidence type="ECO:0000313" key="6">
    <source>
        <dbReference type="Proteomes" id="UP001634394"/>
    </source>
</evidence>
<name>A0ABD3TKY8_SINWO</name>
<evidence type="ECO:0000256" key="3">
    <source>
        <dbReference type="SAM" id="SignalP"/>
    </source>
</evidence>
<keyword evidence="3" id="KW-0732">Signal</keyword>
<dbReference type="PANTHER" id="PTHR15427:SF2">
    <property type="entry name" value="EMILIN-3"/>
    <property type="match status" value="1"/>
</dbReference>
<proteinExistence type="predicted"/>
<dbReference type="SMART" id="SM00110">
    <property type="entry name" value="C1Q"/>
    <property type="match status" value="1"/>
</dbReference>